<reference evidence="1 2" key="1">
    <citation type="submission" date="2018-06" db="EMBL/GenBank/DDBJ databases">
        <authorList>
            <consortium name="Pathogen Informatics"/>
            <person name="Doyle S."/>
        </authorList>
    </citation>
    <scope>NUCLEOTIDE SEQUENCE [LARGE SCALE GENOMIC DNA]</scope>
    <source>
        <strain evidence="1 2">NCTC10082</strain>
    </source>
</reference>
<sequence>MARASRIRRNLLFDIDVEELRDIAAQAGATQHQFRLAYSRALKRTASKMRMKALAELKTGLAPRKMDTLDRRLFSTRISRGNAMDEAHLWFGLNAIKIKDLRGRIRGQRVRRHDLRDPVTGRFIKENRVRRRRRKASDPVFEPNGSFLSPTAYENGLVMRSRKENRRTIFIKNPETGRVREAEAGIYARTLDYIEDVAFAECLEIFMKEFESDIRRRAKYGITVAPR</sequence>
<evidence type="ECO:0000313" key="1">
    <source>
        <dbReference type="EMBL" id="STE02088.1"/>
    </source>
</evidence>
<dbReference type="Proteomes" id="UP000255164">
    <property type="component" value="Unassembled WGS sequence"/>
</dbReference>
<accession>A0A2S8JIZ8</accession>
<name>A0A2S8JIZ8_ECOLX</name>
<dbReference type="RefSeq" id="WP_046788665.1">
    <property type="nucleotide sequence ID" value="NZ_BLEH01000021.1"/>
</dbReference>
<evidence type="ECO:0000313" key="2">
    <source>
        <dbReference type="Proteomes" id="UP000255164"/>
    </source>
</evidence>
<proteinExistence type="predicted"/>
<dbReference type="AlphaFoldDB" id="A0A2S8JIZ8"/>
<dbReference type="EMBL" id="UFZA01000001">
    <property type="protein sequence ID" value="STE02088.1"/>
    <property type="molecule type" value="Genomic_DNA"/>
</dbReference>
<protein>
    <recommendedName>
        <fullName evidence="3">Phage protein</fullName>
    </recommendedName>
</protein>
<organism evidence="1 2">
    <name type="scientific">Escherichia coli</name>
    <dbReference type="NCBI Taxonomy" id="562"/>
    <lineage>
        <taxon>Bacteria</taxon>
        <taxon>Pseudomonadati</taxon>
        <taxon>Pseudomonadota</taxon>
        <taxon>Gammaproteobacteria</taxon>
        <taxon>Enterobacterales</taxon>
        <taxon>Enterobacteriaceae</taxon>
        <taxon>Escherichia</taxon>
    </lineage>
</organism>
<gene>
    <name evidence="1" type="ORF">NCTC10082_00369</name>
</gene>
<evidence type="ECO:0008006" key="3">
    <source>
        <dbReference type="Google" id="ProtNLM"/>
    </source>
</evidence>